<evidence type="ECO:0000313" key="2">
    <source>
        <dbReference type="EMBL" id="TCO68228.1"/>
    </source>
</evidence>
<dbReference type="PANTHER" id="PTHR34610:SF3">
    <property type="entry name" value="SSL7007 PROTEIN"/>
    <property type="match status" value="1"/>
</dbReference>
<dbReference type="RefSeq" id="WP_132039006.1">
    <property type="nucleotide sequence ID" value="NZ_SLWU01000003.1"/>
</dbReference>
<feature type="domain" description="PIN" evidence="1">
    <location>
        <begin position="2"/>
        <end position="113"/>
    </location>
</feature>
<dbReference type="Proteomes" id="UP000294886">
    <property type="component" value="Unassembled WGS sequence"/>
</dbReference>
<dbReference type="InterPro" id="IPR002850">
    <property type="entry name" value="PIN_toxin-like"/>
</dbReference>
<comment type="caution">
    <text evidence="2">The sequence shown here is derived from an EMBL/GenBank/DDBJ whole genome shotgun (WGS) entry which is preliminary data.</text>
</comment>
<dbReference type="Pfam" id="PF13470">
    <property type="entry name" value="PIN_3"/>
    <property type="match status" value="1"/>
</dbReference>
<protein>
    <submittedName>
        <fullName evidence="2">Putative PIN family toxin of toxin-antitoxin system</fullName>
    </submittedName>
</protein>
<evidence type="ECO:0000259" key="1">
    <source>
        <dbReference type="SMART" id="SM00670"/>
    </source>
</evidence>
<organism evidence="2 3">
    <name type="scientific">Caldanaerobacter subterraneus</name>
    <dbReference type="NCBI Taxonomy" id="911092"/>
    <lineage>
        <taxon>Bacteria</taxon>
        <taxon>Bacillati</taxon>
        <taxon>Bacillota</taxon>
        <taxon>Clostridia</taxon>
        <taxon>Thermoanaerobacterales</taxon>
        <taxon>Thermoanaerobacteraceae</taxon>
        <taxon>Caldanaerobacter</taxon>
    </lineage>
</organism>
<accession>A0A4R2KEA1</accession>
<name>A0A4R2KEA1_9THEO</name>
<reference evidence="2 3" key="1">
    <citation type="submission" date="2019-03" db="EMBL/GenBank/DDBJ databases">
        <title>Genomic Encyclopedia of Type Strains, Phase IV (KMG-IV): sequencing the most valuable type-strain genomes for metagenomic binning, comparative biology and taxonomic classification.</title>
        <authorList>
            <person name="Goeker M."/>
        </authorList>
    </citation>
    <scope>NUCLEOTIDE SEQUENCE [LARGE SCALE GENOMIC DNA]</scope>
    <source>
        <strain evidence="2 3">DSM 13054</strain>
    </source>
</reference>
<dbReference type="InterPro" id="IPR029060">
    <property type="entry name" value="PIN-like_dom_sf"/>
</dbReference>
<dbReference type="Gene3D" id="3.40.50.1010">
    <property type="entry name" value="5'-nuclease"/>
    <property type="match status" value="1"/>
</dbReference>
<gene>
    <name evidence="2" type="ORF">EV203_103125</name>
</gene>
<dbReference type="NCBIfam" id="TIGR00305">
    <property type="entry name" value="putative toxin-antitoxin system toxin component, PIN family"/>
    <property type="match status" value="1"/>
</dbReference>
<dbReference type="EMBL" id="SLWU01000003">
    <property type="protein sequence ID" value="TCO68228.1"/>
    <property type="molecule type" value="Genomic_DNA"/>
</dbReference>
<sequence length="136" mass="16024">MIRAVIDTNVFVSILFGSPIMKELLEYCAMHKFTWVISEDIYSEYKRVIEYKKFNFRKEIKQKLFYFIEELAEFVHVSSNVTVSRDKDDNKFINCAIDGNCNFIVSGDKDLLEIKEYGGIRIVTVKEFLEIIKNKN</sequence>
<dbReference type="SUPFAM" id="SSF88723">
    <property type="entry name" value="PIN domain-like"/>
    <property type="match status" value="1"/>
</dbReference>
<dbReference type="PANTHER" id="PTHR34610">
    <property type="entry name" value="SSL7007 PROTEIN"/>
    <property type="match status" value="1"/>
</dbReference>
<evidence type="ECO:0000313" key="3">
    <source>
        <dbReference type="Proteomes" id="UP000294886"/>
    </source>
</evidence>
<dbReference type="InterPro" id="IPR002716">
    <property type="entry name" value="PIN_dom"/>
</dbReference>
<proteinExistence type="predicted"/>
<dbReference type="AlphaFoldDB" id="A0A4R2KEA1"/>
<dbReference type="SMART" id="SM00670">
    <property type="entry name" value="PINc"/>
    <property type="match status" value="1"/>
</dbReference>